<reference evidence="1" key="1">
    <citation type="submission" date="2024-08" db="EMBL/GenBank/DDBJ databases">
        <title>Lentilactobacillus sp. nov., isolated from tree bark.</title>
        <authorList>
            <person name="Phuengjayaem S."/>
            <person name="Tanasupawat S."/>
        </authorList>
    </citation>
    <scope>NUCLEOTIDE SEQUENCE</scope>
    <source>
        <strain evidence="1">SPB1-3</strain>
    </source>
</reference>
<name>A0ACD5DDK3_9LACO</name>
<sequence>MATKNKHNEVKRTDTNRYEVKPTDNEYTVAQKFGLSVGALRKANVKFPAPYFKVGRKIFIPR</sequence>
<organism evidence="1 2">
    <name type="scientific">Lentilactobacillus terminaliae</name>
    <dbReference type="NCBI Taxonomy" id="3003483"/>
    <lineage>
        <taxon>Bacteria</taxon>
        <taxon>Bacillati</taxon>
        <taxon>Bacillota</taxon>
        <taxon>Bacilli</taxon>
        <taxon>Lactobacillales</taxon>
        <taxon>Lactobacillaceae</taxon>
        <taxon>Lentilactobacillus</taxon>
    </lineage>
</organism>
<dbReference type="EMBL" id="CP168151">
    <property type="protein sequence ID" value="XFD39231.1"/>
    <property type="molecule type" value="Genomic_DNA"/>
</dbReference>
<proteinExistence type="predicted"/>
<dbReference type="Proteomes" id="UP001149860">
    <property type="component" value="Chromosome"/>
</dbReference>
<accession>A0ACD5DDK3</accession>
<gene>
    <name evidence="1" type="ORF">O0236_007275</name>
</gene>
<protein>
    <submittedName>
        <fullName evidence="1">LysM peptidoglycan-binding domain-containing protein</fullName>
    </submittedName>
</protein>
<evidence type="ECO:0000313" key="2">
    <source>
        <dbReference type="Proteomes" id="UP001149860"/>
    </source>
</evidence>
<keyword evidence="2" id="KW-1185">Reference proteome</keyword>
<evidence type="ECO:0000313" key="1">
    <source>
        <dbReference type="EMBL" id="XFD39231.1"/>
    </source>
</evidence>